<name>A0A0N9I769_9PSEU</name>
<organism evidence="5 6">
    <name type="scientific">Kibdelosporangium phytohabitans</name>
    <dbReference type="NCBI Taxonomy" id="860235"/>
    <lineage>
        <taxon>Bacteria</taxon>
        <taxon>Bacillati</taxon>
        <taxon>Actinomycetota</taxon>
        <taxon>Actinomycetes</taxon>
        <taxon>Pseudonocardiales</taxon>
        <taxon>Pseudonocardiaceae</taxon>
        <taxon>Kibdelosporangium</taxon>
    </lineage>
</organism>
<dbReference type="InterPro" id="IPR036271">
    <property type="entry name" value="Tet_transcr_reg_TetR-rel_C_sf"/>
</dbReference>
<dbReference type="SUPFAM" id="SSF46689">
    <property type="entry name" value="Homeodomain-like"/>
    <property type="match status" value="1"/>
</dbReference>
<evidence type="ECO:0000313" key="6">
    <source>
        <dbReference type="Proteomes" id="UP000063699"/>
    </source>
</evidence>
<feature type="domain" description="HTH tetR-type" evidence="4">
    <location>
        <begin position="20"/>
        <end position="54"/>
    </location>
</feature>
<keyword evidence="1" id="KW-0805">Transcription regulation</keyword>
<evidence type="ECO:0000256" key="1">
    <source>
        <dbReference type="ARBA" id="ARBA00023015"/>
    </source>
</evidence>
<dbReference type="PANTHER" id="PTHR30055">
    <property type="entry name" value="HTH-TYPE TRANSCRIPTIONAL REGULATOR RUTR"/>
    <property type="match status" value="1"/>
</dbReference>
<accession>A0A0N9I769</accession>
<dbReference type="RefSeq" id="WP_054292248.1">
    <property type="nucleotide sequence ID" value="NZ_CP012752.1"/>
</dbReference>
<reference evidence="5 6" key="1">
    <citation type="submission" date="2015-07" db="EMBL/GenBank/DDBJ databases">
        <title>Genome sequencing of Kibdelosporangium phytohabitans.</title>
        <authorList>
            <person name="Qin S."/>
            <person name="Xing K."/>
        </authorList>
    </citation>
    <scope>NUCLEOTIDE SEQUENCE [LARGE SCALE GENOMIC DNA]</scope>
    <source>
        <strain evidence="5 6">KLBMP1111</strain>
    </source>
</reference>
<protein>
    <submittedName>
        <fullName evidence="5">TetR family transcriptional regulator</fullName>
    </submittedName>
</protein>
<dbReference type="InterPro" id="IPR009057">
    <property type="entry name" value="Homeodomain-like_sf"/>
</dbReference>
<evidence type="ECO:0000259" key="4">
    <source>
        <dbReference type="Pfam" id="PF00440"/>
    </source>
</evidence>
<dbReference type="InterPro" id="IPR050109">
    <property type="entry name" value="HTH-type_TetR-like_transc_reg"/>
</dbReference>
<proteinExistence type="predicted"/>
<evidence type="ECO:0000256" key="3">
    <source>
        <dbReference type="ARBA" id="ARBA00023163"/>
    </source>
</evidence>
<evidence type="ECO:0000313" key="5">
    <source>
        <dbReference type="EMBL" id="ALG10345.1"/>
    </source>
</evidence>
<dbReference type="KEGG" id="kphy:AOZ06_28705"/>
<dbReference type="PANTHER" id="PTHR30055:SF234">
    <property type="entry name" value="HTH-TYPE TRANSCRIPTIONAL REGULATOR BETI"/>
    <property type="match status" value="1"/>
</dbReference>
<dbReference type="Proteomes" id="UP000063699">
    <property type="component" value="Chromosome"/>
</dbReference>
<dbReference type="SUPFAM" id="SSF48498">
    <property type="entry name" value="Tetracyclin repressor-like, C-terminal domain"/>
    <property type="match status" value="1"/>
</dbReference>
<dbReference type="EMBL" id="CP012752">
    <property type="protein sequence ID" value="ALG10345.1"/>
    <property type="molecule type" value="Genomic_DNA"/>
</dbReference>
<dbReference type="Gene3D" id="1.10.357.10">
    <property type="entry name" value="Tetracycline Repressor, domain 2"/>
    <property type="match status" value="1"/>
</dbReference>
<keyword evidence="3" id="KW-0804">Transcription</keyword>
<dbReference type="AlphaFoldDB" id="A0A0N9I769"/>
<gene>
    <name evidence="5" type="ORF">AOZ06_28705</name>
</gene>
<dbReference type="GO" id="GO:0000976">
    <property type="term" value="F:transcription cis-regulatory region binding"/>
    <property type="evidence" value="ECO:0007669"/>
    <property type="project" value="TreeGrafter"/>
</dbReference>
<sequence>MISRTGGRRADYAELTRKAIIDAARTLFAHNGYFGTKVDEIAKVARVAPGTVYAAGGKQGLLRILVDEWANAPILKQSLDRLPSLTDPHEVLGLVASSSRSVREDHGDVMRVLLAAAPHDETAAEGLRSSTERYRRTLTAVAQHLDALGALHDSVDVQQAADVLWFYFGYSGYFTLTQDTGWSLQDAQQWLLRQCTNALLG</sequence>
<dbReference type="GO" id="GO:0003700">
    <property type="term" value="F:DNA-binding transcription factor activity"/>
    <property type="evidence" value="ECO:0007669"/>
    <property type="project" value="TreeGrafter"/>
</dbReference>
<dbReference type="InterPro" id="IPR001647">
    <property type="entry name" value="HTH_TetR"/>
</dbReference>
<keyword evidence="2" id="KW-0238">DNA-binding</keyword>
<dbReference type="OrthoDB" id="4823039at2"/>
<dbReference type="Pfam" id="PF00440">
    <property type="entry name" value="TetR_N"/>
    <property type="match status" value="1"/>
</dbReference>
<keyword evidence="6" id="KW-1185">Reference proteome</keyword>
<evidence type="ECO:0000256" key="2">
    <source>
        <dbReference type="ARBA" id="ARBA00023125"/>
    </source>
</evidence>
<dbReference type="STRING" id="860235.AOZ06_28705"/>